<reference evidence="1" key="1">
    <citation type="journal article" date="2015" name="Nature">
        <title>Complex archaea that bridge the gap between prokaryotes and eukaryotes.</title>
        <authorList>
            <person name="Spang A."/>
            <person name="Saw J.H."/>
            <person name="Jorgensen S.L."/>
            <person name="Zaremba-Niedzwiedzka K."/>
            <person name="Martijn J."/>
            <person name="Lind A.E."/>
            <person name="van Eijk R."/>
            <person name="Schleper C."/>
            <person name="Guy L."/>
            <person name="Ettema T.J."/>
        </authorList>
    </citation>
    <scope>NUCLEOTIDE SEQUENCE</scope>
</reference>
<comment type="caution">
    <text evidence="1">The sequence shown here is derived from an EMBL/GenBank/DDBJ whole genome shotgun (WGS) entry which is preliminary data.</text>
</comment>
<feature type="non-terminal residue" evidence="1">
    <location>
        <position position="54"/>
    </location>
</feature>
<name>A0A0F9KYK5_9ZZZZ</name>
<evidence type="ECO:0000313" key="1">
    <source>
        <dbReference type="EMBL" id="KKM27088.1"/>
    </source>
</evidence>
<dbReference type="AlphaFoldDB" id="A0A0F9KYK5"/>
<dbReference type="EMBL" id="LAZR01012388">
    <property type="protein sequence ID" value="KKM27088.1"/>
    <property type="molecule type" value="Genomic_DNA"/>
</dbReference>
<protein>
    <submittedName>
        <fullName evidence="1">Uncharacterized protein</fullName>
    </submittedName>
</protein>
<accession>A0A0F9KYK5</accession>
<sequence>MVIYFRLYQDKQREEPYERFRIEKCTYVPLVGDIYKEQSNDEEASEISWIVMSR</sequence>
<gene>
    <name evidence="1" type="ORF">LCGC14_1578130</name>
</gene>
<organism evidence="1">
    <name type="scientific">marine sediment metagenome</name>
    <dbReference type="NCBI Taxonomy" id="412755"/>
    <lineage>
        <taxon>unclassified sequences</taxon>
        <taxon>metagenomes</taxon>
        <taxon>ecological metagenomes</taxon>
    </lineage>
</organism>
<proteinExistence type="predicted"/>